<dbReference type="Pfam" id="PF03864">
    <property type="entry name" value="Phage_cap_E"/>
    <property type="match status" value="1"/>
</dbReference>
<dbReference type="InterPro" id="IPR005564">
    <property type="entry name" value="Major_capsid_GpE"/>
</dbReference>
<dbReference type="HAMAP" id="MF_04133">
    <property type="entry name" value="CAPSID_LAMBDA"/>
    <property type="match status" value="1"/>
</dbReference>
<dbReference type="RefSeq" id="WP_182850371.1">
    <property type="nucleotide sequence ID" value="NZ_AP022213.1"/>
</dbReference>
<sequence length="341" mass="38061">MAEGYSTTKLLGLKTVLPKFTPLFMQMFFPTFVTFGTEEVAFDKVKKDRRLAPFVAPMVSGRARRERGGKLTTLKPAYVKETDVLRPGRLLQRRLGEDFNSDANAASRHDLVLADILVEQEENITAREEWMAVQAVLTGKVVMEGEDYEAQEVDYGRSATNQRTLVGAAKWDTVDPETYDPSGDLEDWAVEANGTLGAIIMDRKAWRLFSRFKAVKEKLETRRGSTSQLELGPQLEKEVMRKGFFGEYEILVYAGRYTDKDGNKVGFMPDNTLLMAPVSADNVMAYGGIQDAEANAAGIAEAARYPTNWFTKNPSVEWVQTQSAPVPVLFDADEFVVVKVA</sequence>
<dbReference type="Gene3D" id="3.15.30.10">
    <property type="entry name" value="putative capsid protein of prophage domain like"/>
    <property type="match status" value="1"/>
</dbReference>
<dbReference type="Gene3D" id="3.30.1930.10">
    <property type="entry name" value="capsid protein of prophage domain"/>
    <property type="match status" value="1"/>
</dbReference>
<evidence type="ECO:0000313" key="2">
    <source>
        <dbReference type="Proteomes" id="UP000515591"/>
    </source>
</evidence>
<proteinExistence type="inferred from homology"/>
<dbReference type="EMBL" id="AP022213">
    <property type="protein sequence ID" value="BBT17362.1"/>
    <property type="molecule type" value="Genomic_DNA"/>
</dbReference>
<reference evidence="1 2" key="1">
    <citation type="submission" date="2019-12" db="EMBL/GenBank/DDBJ databases">
        <title>complete genome sequences of Pseudomonas otitidis str. WP8-S17-CRE-03 isolated from wastewater treatment plant effluent.</title>
        <authorList>
            <person name="Sekizuka T."/>
            <person name="Itokawa K."/>
            <person name="Yatsu K."/>
            <person name="Inamine Y."/>
            <person name="Kuroda M."/>
        </authorList>
    </citation>
    <scope>NUCLEOTIDE SEQUENCE [LARGE SCALE GENOMIC DNA]</scope>
    <source>
        <strain evidence="1 2">WP8-S17-CRE-03</strain>
    </source>
</reference>
<gene>
    <name evidence="1" type="ORF">WP8S17C03_34110</name>
</gene>
<dbReference type="Proteomes" id="UP000515591">
    <property type="component" value="Chromosome"/>
</dbReference>
<evidence type="ECO:0000313" key="1">
    <source>
        <dbReference type="EMBL" id="BBT17362.1"/>
    </source>
</evidence>
<name>A0A6S5RRE9_9GAMM</name>
<dbReference type="AlphaFoldDB" id="A0A6S5RRE9"/>
<accession>A0A6S5RRE9</accession>
<protein>
    <submittedName>
        <fullName evidence="1">Minor capsid protein E</fullName>
    </submittedName>
</protein>
<organism evidence="1 2">
    <name type="scientific">Metapseudomonas otitidis</name>
    <dbReference type="NCBI Taxonomy" id="319939"/>
    <lineage>
        <taxon>Bacteria</taxon>
        <taxon>Pseudomonadati</taxon>
        <taxon>Pseudomonadota</taxon>
        <taxon>Gammaproteobacteria</taxon>
        <taxon>Pseudomonadales</taxon>
        <taxon>Pseudomonadaceae</taxon>
        <taxon>Metapseudomonas</taxon>
    </lineage>
</organism>